<protein>
    <submittedName>
        <fullName evidence="6">Methyltransferase family protein</fullName>
    </submittedName>
</protein>
<dbReference type="PANTHER" id="PTHR43464">
    <property type="entry name" value="METHYLTRANSFERASE"/>
    <property type="match status" value="1"/>
</dbReference>
<dbReference type="EMBL" id="VFQF01000001">
    <property type="protein sequence ID" value="TQN48828.1"/>
    <property type="molecule type" value="Genomic_DNA"/>
</dbReference>
<feature type="compositionally biased region" description="Basic and acidic residues" evidence="4">
    <location>
        <begin position="1"/>
        <end position="24"/>
    </location>
</feature>
<dbReference type="Proteomes" id="UP000320085">
    <property type="component" value="Unassembled WGS sequence"/>
</dbReference>
<keyword evidence="2 6" id="KW-0808">Transferase</keyword>
<dbReference type="GO" id="GO:0008168">
    <property type="term" value="F:methyltransferase activity"/>
    <property type="evidence" value="ECO:0007669"/>
    <property type="project" value="UniProtKB-KW"/>
</dbReference>
<feature type="region of interest" description="Disordered" evidence="4">
    <location>
        <begin position="1"/>
        <end position="27"/>
    </location>
</feature>
<accession>A0A543PXL7</accession>
<dbReference type="GO" id="GO:0032259">
    <property type="term" value="P:methylation"/>
    <property type="evidence" value="ECO:0007669"/>
    <property type="project" value="UniProtKB-KW"/>
</dbReference>
<evidence type="ECO:0000313" key="6">
    <source>
        <dbReference type="EMBL" id="TQN48828.1"/>
    </source>
</evidence>
<feature type="region of interest" description="Disordered" evidence="4">
    <location>
        <begin position="297"/>
        <end position="322"/>
    </location>
</feature>
<evidence type="ECO:0000259" key="5">
    <source>
        <dbReference type="Pfam" id="PF13649"/>
    </source>
</evidence>
<organism evidence="6 7">
    <name type="scientific">Humibacillus xanthopallidus</name>
    <dbReference type="NCBI Taxonomy" id="412689"/>
    <lineage>
        <taxon>Bacteria</taxon>
        <taxon>Bacillati</taxon>
        <taxon>Actinomycetota</taxon>
        <taxon>Actinomycetes</taxon>
        <taxon>Micrococcales</taxon>
        <taxon>Intrasporangiaceae</taxon>
        <taxon>Humibacillus</taxon>
    </lineage>
</organism>
<dbReference type="InterPro" id="IPR029063">
    <property type="entry name" value="SAM-dependent_MTases_sf"/>
</dbReference>
<dbReference type="CDD" id="cd02440">
    <property type="entry name" value="AdoMet_MTases"/>
    <property type="match status" value="1"/>
</dbReference>
<proteinExistence type="predicted"/>
<evidence type="ECO:0000256" key="4">
    <source>
        <dbReference type="SAM" id="MobiDB-lite"/>
    </source>
</evidence>
<dbReference type="InterPro" id="IPR041698">
    <property type="entry name" value="Methyltransf_25"/>
</dbReference>
<dbReference type="AlphaFoldDB" id="A0A543PXL7"/>
<name>A0A543PXL7_9MICO</name>
<dbReference type="SUPFAM" id="SSF53335">
    <property type="entry name" value="S-adenosyl-L-methionine-dependent methyltransferases"/>
    <property type="match status" value="1"/>
</dbReference>
<evidence type="ECO:0000313" key="7">
    <source>
        <dbReference type="Proteomes" id="UP000320085"/>
    </source>
</evidence>
<evidence type="ECO:0000256" key="1">
    <source>
        <dbReference type="ARBA" id="ARBA00022603"/>
    </source>
</evidence>
<dbReference type="RefSeq" id="WP_141821715.1">
    <property type="nucleotide sequence ID" value="NZ_BAAAQC010000013.1"/>
</dbReference>
<feature type="domain" description="Methyltransferase" evidence="5">
    <location>
        <begin position="90"/>
        <end position="187"/>
    </location>
</feature>
<gene>
    <name evidence="6" type="ORF">FHX52_1981</name>
</gene>
<dbReference type="Pfam" id="PF13649">
    <property type="entry name" value="Methyltransf_25"/>
    <property type="match status" value="1"/>
</dbReference>
<dbReference type="OrthoDB" id="9797252at2"/>
<evidence type="ECO:0000256" key="3">
    <source>
        <dbReference type="ARBA" id="ARBA00022691"/>
    </source>
</evidence>
<reference evidence="6 7" key="1">
    <citation type="submission" date="2019-06" db="EMBL/GenBank/DDBJ databases">
        <title>Sequencing the genomes of 1000 actinobacteria strains.</title>
        <authorList>
            <person name="Klenk H.-P."/>
        </authorList>
    </citation>
    <scope>NUCLEOTIDE SEQUENCE [LARGE SCALE GENOMIC DNA]</scope>
    <source>
        <strain evidence="6 7">DSM 21776</strain>
    </source>
</reference>
<sequence length="322" mass="35553">MPDHDAHAHHDHGAGHHDHGHDHGAGPLTLEQRHAHEAETYDRMAEEIRSTWTDPDYVVSPDQIPFANREHVEFLTDAIGRLGPLAGKRILEVGAGGGSLAVWLAHQGAEVVGIDVSPGILDVARRRAEASGVADRTTFVCRPIEHFVPAEEGLGDLRFDGIIGNNVVHHFERDLALHRIGELLAPGASAVFCEPILLLPEWVRSVRNSEVVTKRFPMHTHSPDERSLGTEDFDIMRRHFEVVEWTPYQVLCRLQNFVELSDPAWHRLERWDRAILAHVPGARRISRMAVITLSGPLSAPAPGPVSSPLSSPVSRPKEGSTS</sequence>
<dbReference type="Gene3D" id="3.40.50.150">
    <property type="entry name" value="Vaccinia Virus protein VP39"/>
    <property type="match status" value="1"/>
</dbReference>
<dbReference type="PANTHER" id="PTHR43464:SF19">
    <property type="entry name" value="UBIQUINONE BIOSYNTHESIS O-METHYLTRANSFERASE, MITOCHONDRIAL"/>
    <property type="match status" value="1"/>
</dbReference>
<keyword evidence="1 6" id="KW-0489">Methyltransferase</keyword>
<keyword evidence="3" id="KW-0949">S-adenosyl-L-methionine</keyword>
<comment type="caution">
    <text evidence="6">The sequence shown here is derived from an EMBL/GenBank/DDBJ whole genome shotgun (WGS) entry which is preliminary data.</text>
</comment>
<evidence type="ECO:0000256" key="2">
    <source>
        <dbReference type="ARBA" id="ARBA00022679"/>
    </source>
</evidence>